<proteinExistence type="predicted"/>
<keyword evidence="2" id="KW-1185">Reference proteome</keyword>
<dbReference type="EMBL" id="FMYQ01000049">
    <property type="protein sequence ID" value="SDE44078.1"/>
    <property type="molecule type" value="Genomic_DNA"/>
</dbReference>
<name>A0A1G7CXQ3_9BURK</name>
<protein>
    <submittedName>
        <fullName evidence="1">Uncharacterized protein</fullName>
    </submittedName>
</protein>
<evidence type="ECO:0000313" key="1">
    <source>
        <dbReference type="EMBL" id="SDE44078.1"/>
    </source>
</evidence>
<evidence type="ECO:0000313" key="2">
    <source>
        <dbReference type="Proteomes" id="UP000198908"/>
    </source>
</evidence>
<reference evidence="2" key="1">
    <citation type="submission" date="2016-09" db="EMBL/GenBank/DDBJ databases">
        <authorList>
            <person name="Varghese N."/>
            <person name="Submissions S."/>
        </authorList>
    </citation>
    <scope>NUCLEOTIDE SEQUENCE [LARGE SCALE GENOMIC DNA]</scope>
    <source>
        <strain evidence="2">TNe-862</strain>
    </source>
</reference>
<gene>
    <name evidence="1" type="ORF">SAMN05421548_14910</name>
</gene>
<dbReference type="Proteomes" id="UP000198908">
    <property type="component" value="Unassembled WGS sequence"/>
</dbReference>
<sequence>MYLVGECLNHPPQKLRSIGFGCAVKESHMGEFGYAVNGNKRVLLAARYLHLSAVDMHKAKGRIFKLPSPEAILYSRQTAAHSLALSAL</sequence>
<accession>A0A1G7CXQ3</accession>
<dbReference type="AlphaFoldDB" id="A0A1G7CXQ3"/>
<organism evidence="1 2">
    <name type="scientific">Paraburkholderia lycopersici</name>
    <dbReference type="NCBI Taxonomy" id="416944"/>
    <lineage>
        <taxon>Bacteria</taxon>
        <taxon>Pseudomonadati</taxon>
        <taxon>Pseudomonadota</taxon>
        <taxon>Betaproteobacteria</taxon>
        <taxon>Burkholderiales</taxon>
        <taxon>Burkholderiaceae</taxon>
        <taxon>Paraburkholderia</taxon>
    </lineage>
</organism>